<reference evidence="7 8" key="1">
    <citation type="submission" date="2021-07" db="EMBL/GenBank/DDBJ databases">
        <title>The Aristolochia fimbriata genome: insights into angiosperm evolution, floral development and chemical biosynthesis.</title>
        <authorList>
            <person name="Jiao Y."/>
        </authorList>
    </citation>
    <scope>NUCLEOTIDE SEQUENCE [LARGE SCALE GENOMIC DNA]</scope>
    <source>
        <strain evidence="7">IBCAS-2021</strain>
        <tissue evidence="7">Leaf</tissue>
    </source>
</reference>
<name>A0AAV7E1B0_ARIFI</name>
<dbReference type="PANTHER" id="PTHR11439">
    <property type="entry name" value="GAG-POL-RELATED RETROTRANSPOSON"/>
    <property type="match status" value="1"/>
</dbReference>
<keyword evidence="1" id="KW-0645">Protease</keyword>
<evidence type="ECO:0000313" key="8">
    <source>
        <dbReference type="Proteomes" id="UP000825729"/>
    </source>
</evidence>
<feature type="compositionally biased region" description="Basic and acidic residues" evidence="2">
    <location>
        <begin position="1456"/>
        <end position="1476"/>
    </location>
</feature>
<dbReference type="InterPro" id="IPR054722">
    <property type="entry name" value="PolX-like_BBD"/>
</dbReference>
<evidence type="ECO:0000259" key="5">
    <source>
        <dbReference type="Pfam" id="PF22936"/>
    </source>
</evidence>
<dbReference type="InterPro" id="IPR036397">
    <property type="entry name" value="RNaseH_sf"/>
</dbReference>
<feature type="domain" description="Retrovirus-related Pol polyprotein from transposon TNT 1-94-like beta-barrel" evidence="5">
    <location>
        <begin position="87"/>
        <end position="162"/>
    </location>
</feature>
<dbReference type="Proteomes" id="UP000825729">
    <property type="component" value="Unassembled WGS sequence"/>
</dbReference>
<dbReference type="GO" id="GO:0003676">
    <property type="term" value="F:nucleic acid binding"/>
    <property type="evidence" value="ECO:0007669"/>
    <property type="project" value="InterPro"/>
</dbReference>
<keyword evidence="8" id="KW-1185">Reference proteome</keyword>
<keyword evidence="1" id="KW-0064">Aspartyl protease</keyword>
<evidence type="ECO:0000259" key="3">
    <source>
        <dbReference type="Pfam" id="PF07727"/>
    </source>
</evidence>
<feature type="domain" description="Reverse transcriptase Ty1/copia-type" evidence="3">
    <location>
        <begin position="550"/>
        <end position="782"/>
    </location>
</feature>
<organism evidence="7 8">
    <name type="scientific">Aristolochia fimbriata</name>
    <name type="common">White veined hardy Dutchman's pipe vine</name>
    <dbReference type="NCBI Taxonomy" id="158543"/>
    <lineage>
        <taxon>Eukaryota</taxon>
        <taxon>Viridiplantae</taxon>
        <taxon>Streptophyta</taxon>
        <taxon>Embryophyta</taxon>
        <taxon>Tracheophyta</taxon>
        <taxon>Spermatophyta</taxon>
        <taxon>Magnoliopsida</taxon>
        <taxon>Magnoliidae</taxon>
        <taxon>Piperales</taxon>
        <taxon>Aristolochiaceae</taxon>
        <taxon>Aristolochia</taxon>
    </lineage>
</organism>
<dbReference type="PANTHER" id="PTHR11439:SF455">
    <property type="entry name" value="RLK (RECEPTOR-LIKE PROTEIN KINASE) 8, PUTATIVE-RELATED"/>
    <property type="match status" value="1"/>
</dbReference>
<dbReference type="Pfam" id="PF25597">
    <property type="entry name" value="SH3_retrovirus"/>
    <property type="match status" value="1"/>
</dbReference>
<evidence type="ECO:0000259" key="6">
    <source>
        <dbReference type="Pfam" id="PF25597"/>
    </source>
</evidence>
<protein>
    <recommendedName>
        <fullName evidence="9">Integrase catalytic domain-containing protein</fullName>
    </recommendedName>
</protein>
<comment type="caution">
    <text evidence="7">The sequence shown here is derived from an EMBL/GenBank/DDBJ whole genome shotgun (WGS) entry which is preliminary data.</text>
</comment>
<dbReference type="Gene3D" id="3.30.420.10">
    <property type="entry name" value="Ribonuclease H-like superfamily/Ribonuclease H"/>
    <property type="match status" value="1"/>
</dbReference>
<sequence length="1605" mass="179111">MLLRGAPVAVVAVVVDVLRGVAAIPIRMVVATVALKLTEVNRPLCQICTKRGHSALQCHNRFNLSYQPSPTPQAHSVQIDNPSDAAWYIDSGASHHIASDPSLLTDNGSYTGPDQVMLGNGSGLPISAIGTCHLTHSLPLRGVLCVPSSLNSPLSVSKLTSDNNCVVTFDSNGFRVQEATSGKLLLKGRNKDGLYVVDHNASPSCLLSSISDFSFWHCRLGHPGAAVMRNVFRSLNIAISNSHNNTTCHACRISKSMSLPFSNSSTRAPSPLHIVSADIWANFLATSFKTTCPEQNGLVERKHRHIVEMGLALLAQASMPKSHWDSAFATATFIINRLPTPVLQSKSPFEVLFHSSPDYSMFRVFGCLCYPHLRPYASHKLEDRSTTCVFLGYHSNYKVAMWSSTKQCFLTLNLPCFPHRNSLFLRTHHQSSYSPIPPTVTQTVPSTITQLVPSTVTQTVPTPSSLAPAPCIPVSPSSMLPTSETPPPLDPLPVNPKPRPRSRPTALLATHPMTTRSMTNSLKPRTFLTSRHPLSASLLPPEPTCYSQAGRRAIRCKWVFRVKTKADGSIDKYKARLVAKVFNQKEGQDYFETFSPVVKPVTIRTVLTIAVGRRWHICQLDVNNAFLNGTLAKKVYMTQPPGFQDKSRPNAVCKLHKSLYGLKQSPRAWYHRLTLFLLELGFILSKADSSLLIRSIAHSVTFILVYVDDIIVTCSSPLDIHELVQQLQRKFSVKDLGPLLYFLGIEVTRISNGLHIAQTKYTRDLLTRLDLTEVKPLSTPVVAGSKLSKYEGTPLVDPTTYKATVGALQYLTRTRPDIQYVVNQACQFQQAPTDVHWSAVKRILRYLKGTLTHDIIIQPSSELGVDVYIDADWGSCPNDRRSITGFCAFLGGSLIFWASKKQPTVARSSAEAEYRALAIAAAELTWILQLFKELGVFISQPLILWCDNLSTTYIAANPVFHGRVKHVELDYHFIRERVTSGLLQIRLISTQDQIADVFTKGLSRSQFCKLLSASLFKRQACGGMLGILYHPMIRTELHLELHTKYQTMIQLAEERHYSSKTSSALTKRAPRGGSSPRRRVGLNKNQTNGQNDEGYRAPRPRNADTDGLIARVGEYTRPKEVSIIPNLQLLPQKQSQASRTEKARAKSGFRYMVIKGMQPPLESRPCRTWVLGSVPEPEPVAEKHLGYRRQRHVALPGEITGHRANLIVWRTRNRKATDAMKGNGNEIPTPEPRGRPPASSSLDNGRVQDLPIGNRKAREVIPGRRSGGSGTTSDRLRVRTPNCETWCIRIPDPEKSSRTSTKRIALRAILNRSNNVGRLQTEEGENRVIHLQRKGHVEQKAESEVAWLPKSHNDHCTVARQRPSKKPSSQEATSSPRKTTEGHAAPSSKQKVAQQRRSRYTIAREGGRAAPSNRRSLFTRIEMHPQCNQNRNEEDEHVRARTEKIRMHVSVTEAEVDTRSRERLTRRSNLSRDEGKSQLPLGSRLEKSSQAKVDQVWSIPEGREKVKSPPLLLLLIEGGKTGKFPHPSLTPTEEEKLKGYPLSEDRASTNELMQWLEKKIVLWGKSSSRKSSIQKLRNPPELEVRKFSSLSEYTQSTEESLHMHR</sequence>
<feature type="region of interest" description="Disordered" evidence="2">
    <location>
        <begin position="476"/>
        <end position="505"/>
    </location>
</feature>
<gene>
    <name evidence="7" type="ORF">H6P81_018519</name>
</gene>
<evidence type="ECO:0000313" key="7">
    <source>
        <dbReference type="EMBL" id="KAG9442665.1"/>
    </source>
</evidence>
<feature type="compositionally biased region" description="Pro residues" evidence="2">
    <location>
        <begin position="484"/>
        <end position="497"/>
    </location>
</feature>
<evidence type="ECO:0000256" key="1">
    <source>
        <dbReference type="ARBA" id="ARBA00022750"/>
    </source>
</evidence>
<proteinExistence type="predicted"/>
<dbReference type="SUPFAM" id="SSF56672">
    <property type="entry name" value="DNA/RNA polymerases"/>
    <property type="match status" value="1"/>
</dbReference>
<evidence type="ECO:0008006" key="9">
    <source>
        <dbReference type="Google" id="ProtNLM"/>
    </source>
</evidence>
<dbReference type="InterPro" id="IPR012337">
    <property type="entry name" value="RNaseH-like_sf"/>
</dbReference>
<dbReference type="Pfam" id="PF22936">
    <property type="entry name" value="Pol_BBD"/>
    <property type="match status" value="1"/>
</dbReference>
<feature type="compositionally biased region" description="Basic and acidic residues" evidence="2">
    <location>
        <begin position="1431"/>
        <end position="1440"/>
    </location>
</feature>
<feature type="compositionally biased region" description="Basic and acidic residues" evidence="2">
    <location>
        <begin position="1093"/>
        <end position="1104"/>
    </location>
</feature>
<feature type="region of interest" description="Disordered" evidence="2">
    <location>
        <begin position="1059"/>
        <end position="1104"/>
    </location>
</feature>
<feature type="region of interest" description="Disordered" evidence="2">
    <location>
        <begin position="1333"/>
        <end position="1416"/>
    </location>
</feature>
<feature type="region of interest" description="Disordered" evidence="2">
    <location>
        <begin position="1216"/>
        <end position="1277"/>
    </location>
</feature>
<accession>A0AAV7E1B0</accession>
<feature type="domain" description="Retroviral polymerase SH3-like" evidence="6">
    <location>
        <begin position="367"/>
        <end position="398"/>
    </location>
</feature>
<dbReference type="GO" id="GO:0004190">
    <property type="term" value="F:aspartic-type endopeptidase activity"/>
    <property type="evidence" value="ECO:0007669"/>
    <property type="project" value="UniProtKB-KW"/>
</dbReference>
<dbReference type="InterPro" id="IPR025724">
    <property type="entry name" value="GAG-pre-integrase_dom"/>
</dbReference>
<dbReference type="InterPro" id="IPR043502">
    <property type="entry name" value="DNA/RNA_pol_sf"/>
</dbReference>
<feature type="domain" description="GAG-pre-integrase" evidence="4">
    <location>
        <begin position="193"/>
        <end position="256"/>
    </location>
</feature>
<dbReference type="InterPro" id="IPR013103">
    <property type="entry name" value="RVT_2"/>
</dbReference>
<keyword evidence="1" id="KW-0378">Hydrolase</keyword>
<dbReference type="SUPFAM" id="SSF53098">
    <property type="entry name" value="Ribonuclease H-like"/>
    <property type="match status" value="1"/>
</dbReference>
<evidence type="ECO:0000256" key="2">
    <source>
        <dbReference type="SAM" id="MobiDB-lite"/>
    </source>
</evidence>
<evidence type="ECO:0000259" key="4">
    <source>
        <dbReference type="Pfam" id="PF13976"/>
    </source>
</evidence>
<dbReference type="Pfam" id="PF13976">
    <property type="entry name" value="gag_pre-integrs"/>
    <property type="match status" value="1"/>
</dbReference>
<dbReference type="CDD" id="cd09272">
    <property type="entry name" value="RNase_HI_RT_Ty1"/>
    <property type="match status" value="1"/>
</dbReference>
<feature type="region of interest" description="Disordered" evidence="2">
    <location>
        <begin position="1453"/>
        <end position="1491"/>
    </location>
</feature>
<dbReference type="Pfam" id="PF07727">
    <property type="entry name" value="RVT_2"/>
    <property type="match status" value="1"/>
</dbReference>
<feature type="compositionally biased region" description="Polar residues" evidence="2">
    <location>
        <begin position="1366"/>
        <end position="1377"/>
    </location>
</feature>
<feature type="region of interest" description="Disordered" evidence="2">
    <location>
        <begin position="1421"/>
        <end position="1440"/>
    </location>
</feature>
<dbReference type="EMBL" id="JAINDJ010000007">
    <property type="protein sequence ID" value="KAG9442665.1"/>
    <property type="molecule type" value="Genomic_DNA"/>
</dbReference>
<dbReference type="InterPro" id="IPR057670">
    <property type="entry name" value="SH3_retrovirus"/>
</dbReference>